<sequence>MAPSAIGIAVPFIYLIASALVALASLSISAAPLTFDQAKTELRRQVFHDQNTAGDLYCGCNWQWQGRSGGRMDLAACGYKIRAQEVRAERLEWEHVMPAWAFGHQRQCWQQGGRKHCIRTDPVFRAMEADMHNLWPTVGEVNADRSNYNFGQLTSTPYRYGACTSRVDFKQRVAEPRNEAKGTVARIQFYMHDRYGLSMSRQQQQLLMAWYGKYPVSESERVRDQRIARVMGHSNPYVTGERTWSIGKRPSGEGLKELEKRTEIVLAPSSHAAVQGKIIGNRNSKVFHLPQGCPSYNQVAERNRVMFDTAAQAQAGGYRQAGNCR</sequence>
<dbReference type="PANTHER" id="PTHR33607:SF2">
    <property type="entry name" value="ENDONUCLEASE-1"/>
    <property type="match status" value="1"/>
</dbReference>
<dbReference type="PANTHER" id="PTHR33607">
    <property type="entry name" value="ENDONUCLEASE-1"/>
    <property type="match status" value="1"/>
</dbReference>
<accession>A0A7V7GZF8</accession>
<feature type="transmembrane region" description="Helical" evidence="4">
    <location>
        <begin position="12"/>
        <end position="35"/>
    </location>
</feature>
<evidence type="ECO:0000256" key="4">
    <source>
        <dbReference type="SAM" id="Phobius"/>
    </source>
</evidence>
<keyword evidence="3" id="KW-0378">Hydrolase</keyword>
<keyword evidence="4" id="KW-0812">Transmembrane</keyword>
<dbReference type="GO" id="GO:0004518">
    <property type="term" value="F:nuclease activity"/>
    <property type="evidence" value="ECO:0007669"/>
    <property type="project" value="UniProtKB-KW"/>
</dbReference>
<dbReference type="GO" id="GO:0016787">
    <property type="term" value="F:hydrolase activity"/>
    <property type="evidence" value="ECO:0007669"/>
    <property type="project" value="UniProtKB-KW"/>
</dbReference>
<proteinExistence type="inferred from homology"/>
<organism evidence="5 6">
    <name type="scientific">Halopseudomonas laoshanensis</name>
    <dbReference type="NCBI Taxonomy" id="2268758"/>
    <lineage>
        <taxon>Bacteria</taxon>
        <taxon>Pseudomonadati</taxon>
        <taxon>Pseudomonadota</taxon>
        <taxon>Gammaproteobacteria</taxon>
        <taxon>Pseudomonadales</taxon>
        <taxon>Pseudomonadaceae</taxon>
        <taxon>Halopseudomonas</taxon>
    </lineage>
</organism>
<comment type="similarity">
    <text evidence="1">Belongs to the EndA/NucM nuclease family.</text>
</comment>
<protein>
    <submittedName>
        <fullName evidence="5">Deoxyribonuclease I</fullName>
    </submittedName>
</protein>
<name>A0A7V7GZF8_9GAMM</name>
<keyword evidence="2" id="KW-0540">Nuclease</keyword>
<dbReference type="Gene3D" id="3.40.10.10">
    <property type="entry name" value="DNA Methylphosphotriester Repair Domain"/>
    <property type="match status" value="1"/>
</dbReference>
<dbReference type="SUPFAM" id="SSF54060">
    <property type="entry name" value="His-Me finger endonucleases"/>
    <property type="match status" value="1"/>
</dbReference>
<dbReference type="InterPro" id="IPR007346">
    <property type="entry name" value="Endonuclease-I"/>
</dbReference>
<evidence type="ECO:0000256" key="1">
    <source>
        <dbReference type="ARBA" id="ARBA00006429"/>
    </source>
</evidence>
<evidence type="ECO:0000256" key="2">
    <source>
        <dbReference type="ARBA" id="ARBA00022722"/>
    </source>
</evidence>
<dbReference type="AlphaFoldDB" id="A0A7V7GZF8"/>
<dbReference type="InterPro" id="IPR035451">
    <property type="entry name" value="Ada-like_dom_sf"/>
</dbReference>
<keyword evidence="4" id="KW-1133">Transmembrane helix</keyword>
<dbReference type="InterPro" id="IPR044925">
    <property type="entry name" value="His-Me_finger_sf"/>
</dbReference>
<keyword evidence="6" id="KW-1185">Reference proteome</keyword>
<dbReference type="OrthoDB" id="9800417at2"/>
<dbReference type="RefSeq" id="WP_149331916.1">
    <property type="nucleotide sequence ID" value="NZ_QOVF01000001.1"/>
</dbReference>
<comment type="caution">
    <text evidence="5">The sequence shown here is derived from an EMBL/GenBank/DDBJ whole genome shotgun (WGS) entry which is preliminary data.</text>
</comment>
<dbReference type="Proteomes" id="UP000463138">
    <property type="component" value="Unassembled WGS sequence"/>
</dbReference>
<dbReference type="SUPFAM" id="SSF57884">
    <property type="entry name" value="Ada DNA repair protein, N-terminal domain (N-Ada 10)"/>
    <property type="match status" value="1"/>
</dbReference>
<dbReference type="Pfam" id="PF04231">
    <property type="entry name" value="Endonuclease_1"/>
    <property type="match status" value="1"/>
</dbReference>
<keyword evidence="4" id="KW-0472">Membrane</keyword>
<reference evidence="5 6" key="1">
    <citation type="submission" date="2018-07" db="EMBL/GenBank/DDBJ databases">
        <title>Pseudomonas laoshanensis sp. nov., isolated from soil.</title>
        <authorList>
            <person name="Sun J."/>
            <person name="Yu L."/>
            <person name="Wang M."/>
            <person name="Zhang C."/>
        </authorList>
    </citation>
    <scope>NUCLEOTIDE SEQUENCE [LARGE SCALE GENOMIC DNA]</scope>
    <source>
        <strain evidence="5 6">Y22</strain>
    </source>
</reference>
<dbReference type="EMBL" id="QOVF01000001">
    <property type="protein sequence ID" value="KAA0697006.1"/>
    <property type="molecule type" value="Genomic_DNA"/>
</dbReference>
<gene>
    <name evidence="5" type="ORF">DT594_02360</name>
</gene>
<evidence type="ECO:0000313" key="5">
    <source>
        <dbReference type="EMBL" id="KAA0697006.1"/>
    </source>
</evidence>
<evidence type="ECO:0000313" key="6">
    <source>
        <dbReference type="Proteomes" id="UP000463138"/>
    </source>
</evidence>
<evidence type="ECO:0000256" key="3">
    <source>
        <dbReference type="ARBA" id="ARBA00022801"/>
    </source>
</evidence>